<keyword evidence="1" id="KW-0732">Signal</keyword>
<dbReference type="SUPFAM" id="SSF49265">
    <property type="entry name" value="Fibronectin type III"/>
    <property type="match status" value="2"/>
</dbReference>
<name>A0ABT3A416_9ALTE</name>
<evidence type="ECO:0000313" key="2">
    <source>
        <dbReference type="EMBL" id="MCV2883406.1"/>
    </source>
</evidence>
<protein>
    <recommendedName>
        <fullName evidence="4">Fibronectin type-III domain-containing protein</fullName>
    </recommendedName>
</protein>
<keyword evidence="3" id="KW-1185">Reference proteome</keyword>
<dbReference type="InterPro" id="IPR013783">
    <property type="entry name" value="Ig-like_fold"/>
</dbReference>
<feature type="signal peptide" evidence="1">
    <location>
        <begin position="1"/>
        <end position="23"/>
    </location>
</feature>
<dbReference type="InterPro" id="IPR036116">
    <property type="entry name" value="FN3_sf"/>
</dbReference>
<feature type="chain" id="PRO_5045330192" description="Fibronectin type-III domain-containing protein" evidence="1">
    <location>
        <begin position="24"/>
        <end position="688"/>
    </location>
</feature>
<gene>
    <name evidence="2" type="ORF">OE749_01675</name>
</gene>
<proteinExistence type="predicted"/>
<evidence type="ECO:0008006" key="4">
    <source>
        <dbReference type="Google" id="ProtNLM"/>
    </source>
</evidence>
<evidence type="ECO:0000313" key="3">
    <source>
        <dbReference type="Proteomes" id="UP001652504"/>
    </source>
</evidence>
<evidence type="ECO:0000256" key="1">
    <source>
        <dbReference type="SAM" id="SignalP"/>
    </source>
</evidence>
<accession>A0ABT3A416</accession>
<dbReference type="Proteomes" id="UP001652504">
    <property type="component" value="Unassembled WGS sequence"/>
</dbReference>
<organism evidence="2 3">
    <name type="scientific">Fluctibacter corallii</name>
    <dbReference type="NCBI Taxonomy" id="2984329"/>
    <lineage>
        <taxon>Bacteria</taxon>
        <taxon>Pseudomonadati</taxon>
        <taxon>Pseudomonadota</taxon>
        <taxon>Gammaproteobacteria</taxon>
        <taxon>Alteromonadales</taxon>
        <taxon>Alteromonadaceae</taxon>
        <taxon>Fluctibacter</taxon>
    </lineage>
</organism>
<dbReference type="EMBL" id="JAOWKX010000001">
    <property type="protein sequence ID" value="MCV2883406.1"/>
    <property type="molecule type" value="Genomic_DNA"/>
</dbReference>
<dbReference type="RefSeq" id="WP_263710606.1">
    <property type="nucleotide sequence ID" value="NZ_JAOWKX010000001.1"/>
</dbReference>
<dbReference type="Gene3D" id="2.60.40.10">
    <property type="entry name" value="Immunoglobulins"/>
    <property type="match status" value="1"/>
</dbReference>
<sequence length="688" mass="77107">MKLWKFTLSLWTVLVLGSTPALAASANKASDWLPPVLLYILDAQSIDVTKPKDILVEQHGEVTTIQWDATSHHWYKVQKAVNGGAYGSTMTMPDSEFTLSNTDEGRVKYRIAACLNNSDSCSDWVQVEKTFGRIPAPESQTIEAQIQNATINITSSHHDFYPIQYKVEFKRNQDDWQTYSLSPNKQIAFTPALSGEYTVRTSICVMESELVCSSPASDSLPFPITIMPTAPFVTLTAEPVNKYTLTWDPVVNATNYRVDIYQADSGLKHLRRDIITETQFSVNDTLPRGSIIYFAIYACTDIAFFCSDISNELRVETIKHSKPQPPTITKFHHQAHNHILIEWSAVEGAAYYRYNVQDHGTEVIDYFTYNTTVTFPGNLPVGNLLDFKIQSCNEDHICSEYSETKSTTILPYADSLPPRPVSLETEDIRLVEGQRQRFGWRMQEGYSKPVTFSFYETKQGQESKLIQAGIKEYLFEHVIENSGEVTFEVQACHAELGCGPKKPLTKQVDVAPNFVITLNRLAVYVGEEITVSYSIPSPYACSAHGASETLSQTGNKTVTFIEPNEGTLTWNCTDGFGRNIVVKQTLHVRFKPLTVPEGSIEFALSTTKTTVAQPVTLDWRIIAGITCKSNLLNREFSNSGSMQLMYVTPEEMNILIHCQNANNEGMQITLPLSIQKLPAPILRRDTAT</sequence>
<reference evidence="2 3" key="1">
    <citation type="submission" date="2022-10" db="EMBL/GenBank/DDBJ databases">
        <title>Aestuariibacter sp. AA17 isolated from Montipora capitata coral fragment.</title>
        <authorList>
            <person name="Emsley S.A."/>
            <person name="Pfannmuller K.M."/>
            <person name="Loughran R.M."/>
            <person name="Shlafstein M."/>
            <person name="Papke E."/>
            <person name="Saw J.H."/>
            <person name="Ushijima B."/>
            <person name="Videau P."/>
        </authorList>
    </citation>
    <scope>NUCLEOTIDE SEQUENCE [LARGE SCALE GENOMIC DNA]</scope>
    <source>
        <strain evidence="2 3">AA17</strain>
    </source>
</reference>
<comment type="caution">
    <text evidence="2">The sequence shown here is derived from an EMBL/GenBank/DDBJ whole genome shotgun (WGS) entry which is preliminary data.</text>
</comment>